<evidence type="ECO:0000256" key="3">
    <source>
        <dbReference type="ARBA" id="ARBA00023125"/>
    </source>
</evidence>
<keyword evidence="2" id="KW-0229">DNA integration</keyword>
<evidence type="ECO:0000256" key="1">
    <source>
        <dbReference type="ARBA" id="ARBA00008857"/>
    </source>
</evidence>
<reference evidence="7 9" key="2">
    <citation type="submission" date="2021-03" db="EMBL/GenBank/DDBJ databases">
        <title>Genome sequencing of Bifidobacterium imperatoris JCM 32708.</title>
        <authorList>
            <person name="Kim J."/>
        </authorList>
    </citation>
    <scope>NUCLEOTIDE SEQUENCE [LARGE SCALE GENOMIC DNA]</scope>
    <source>
        <strain evidence="7 9">JCM 32708</strain>
    </source>
</reference>
<gene>
    <name evidence="7" type="ORF">BLI708_06330</name>
    <name evidence="6" type="ORF">Tam1G_1672</name>
</gene>
<dbReference type="InterPro" id="IPR002104">
    <property type="entry name" value="Integrase_catalytic"/>
</dbReference>
<dbReference type="PROSITE" id="PS51898">
    <property type="entry name" value="TYR_RECOMBINASE"/>
    <property type="match status" value="1"/>
</dbReference>
<comment type="similarity">
    <text evidence="1">Belongs to the 'phage' integrase family.</text>
</comment>
<reference evidence="6 8" key="1">
    <citation type="submission" date="2017-07" db="EMBL/GenBank/DDBJ databases">
        <title>Bifidobacterium novel species.</title>
        <authorList>
            <person name="Lugli G.A."/>
            <person name="Milani C."/>
            <person name="Duranti S."/>
            <person name="Mangifesta M."/>
        </authorList>
    </citation>
    <scope>NUCLEOTIDE SEQUENCE [LARGE SCALE GENOMIC DNA]</scope>
    <source>
        <strain evidence="6 8">45</strain>
    </source>
</reference>
<dbReference type="Proteomes" id="UP000234855">
    <property type="component" value="Unassembled WGS sequence"/>
</dbReference>
<evidence type="ECO:0000256" key="2">
    <source>
        <dbReference type="ARBA" id="ARBA00022908"/>
    </source>
</evidence>
<dbReference type="InterPro" id="IPR050808">
    <property type="entry name" value="Phage_Integrase"/>
</dbReference>
<name>A0A2N5IQN3_9BIFI</name>
<accession>A0A2N5IQN3</accession>
<dbReference type="Gene3D" id="1.10.150.130">
    <property type="match status" value="1"/>
</dbReference>
<dbReference type="GO" id="GO:0006310">
    <property type="term" value="P:DNA recombination"/>
    <property type="evidence" value="ECO:0007669"/>
    <property type="project" value="UniProtKB-KW"/>
</dbReference>
<evidence type="ECO:0000313" key="6">
    <source>
        <dbReference type="EMBL" id="PLS24263.1"/>
    </source>
</evidence>
<dbReference type="InterPro" id="IPR010998">
    <property type="entry name" value="Integrase_recombinase_N"/>
</dbReference>
<dbReference type="GO" id="GO:0015074">
    <property type="term" value="P:DNA integration"/>
    <property type="evidence" value="ECO:0007669"/>
    <property type="project" value="UniProtKB-KW"/>
</dbReference>
<dbReference type="InterPro" id="IPR011010">
    <property type="entry name" value="DNA_brk_join_enz"/>
</dbReference>
<dbReference type="Proteomes" id="UP000663067">
    <property type="component" value="Chromosome"/>
</dbReference>
<dbReference type="PANTHER" id="PTHR30629:SF2">
    <property type="entry name" value="PROPHAGE INTEGRASE INTS-RELATED"/>
    <property type="match status" value="1"/>
</dbReference>
<protein>
    <submittedName>
        <fullName evidence="6 7">Integrase</fullName>
    </submittedName>
</protein>
<dbReference type="RefSeq" id="WP_165781963.1">
    <property type="nucleotide sequence ID" value="NZ_CP071591.1"/>
</dbReference>
<evidence type="ECO:0000256" key="4">
    <source>
        <dbReference type="ARBA" id="ARBA00023172"/>
    </source>
</evidence>
<sequence>MTTGVYSYKAKKFPGGIGWMVKYTDNQHRQRVKRGFRLKRDAEAFLAEIRSSLNNGSYRDPDSGRVTIGELGEAWLLGRKGVVAPSSYVKDAGVWKNWVLPKWRLARVSEIRRSDVQQWVSEISESVGAKQVGYALGVLRQICESAVYDRRIPSNPCKGVRVPVPHTEKRRVYLEMPQLEALSAEADRRRNKYGTLVLFMGLTGLRIGEATALRVGDVDLKNHRIRVRENAVWTGGGLEVGALKNHEERTVPFPPNRLQERLRERMEGKDHDALVFERPGAVNDGGSLSQDDYMRHPDSRTGWFTTSVRLTDGVPDWMTLHDLRHTAVSLAIHMQVSPKLVQRVAGHKTFSQTMETYADLYDSDMEESARKMDADGE</sequence>
<dbReference type="PANTHER" id="PTHR30629">
    <property type="entry name" value="PROPHAGE INTEGRASE"/>
    <property type="match status" value="1"/>
</dbReference>
<proteinExistence type="inferred from homology"/>
<evidence type="ECO:0000313" key="7">
    <source>
        <dbReference type="EMBL" id="QSY56897.1"/>
    </source>
</evidence>
<dbReference type="AlphaFoldDB" id="A0A2N5IQN3"/>
<organism evidence="6 8">
    <name type="scientific">Bifidobacterium imperatoris</name>
    <dbReference type="NCBI Taxonomy" id="2020965"/>
    <lineage>
        <taxon>Bacteria</taxon>
        <taxon>Bacillati</taxon>
        <taxon>Actinomycetota</taxon>
        <taxon>Actinomycetes</taxon>
        <taxon>Bifidobacteriales</taxon>
        <taxon>Bifidobacteriaceae</taxon>
        <taxon>Bifidobacterium</taxon>
    </lineage>
</organism>
<dbReference type="Pfam" id="PF00589">
    <property type="entry name" value="Phage_integrase"/>
    <property type="match status" value="1"/>
</dbReference>
<keyword evidence="9" id="KW-1185">Reference proteome</keyword>
<dbReference type="Pfam" id="PF14657">
    <property type="entry name" value="Arm-DNA-bind_4"/>
    <property type="match status" value="1"/>
</dbReference>
<keyword evidence="3" id="KW-0238">DNA-binding</keyword>
<feature type="domain" description="Tyr recombinase" evidence="5">
    <location>
        <begin position="169"/>
        <end position="370"/>
    </location>
</feature>
<dbReference type="InterPro" id="IPR028259">
    <property type="entry name" value="AP2-like_int_N"/>
</dbReference>
<keyword evidence="4" id="KW-0233">DNA recombination</keyword>
<evidence type="ECO:0000313" key="8">
    <source>
        <dbReference type="Proteomes" id="UP000234855"/>
    </source>
</evidence>
<dbReference type="InterPro" id="IPR013762">
    <property type="entry name" value="Integrase-like_cat_sf"/>
</dbReference>
<dbReference type="CDD" id="cd01189">
    <property type="entry name" value="INT_ICEBs1_C_like"/>
    <property type="match status" value="1"/>
</dbReference>
<evidence type="ECO:0000259" key="5">
    <source>
        <dbReference type="PROSITE" id="PS51898"/>
    </source>
</evidence>
<dbReference type="EMBL" id="CP071591">
    <property type="protein sequence ID" value="QSY56897.1"/>
    <property type="molecule type" value="Genomic_DNA"/>
</dbReference>
<dbReference type="EMBL" id="NMWV01000024">
    <property type="protein sequence ID" value="PLS24263.1"/>
    <property type="molecule type" value="Genomic_DNA"/>
</dbReference>
<dbReference type="GO" id="GO:0003677">
    <property type="term" value="F:DNA binding"/>
    <property type="evidence" value="ECO:0007669"/>
    <property type="project" value="UniProtKB-KW"/>
</dbReference>
<evidence type="ECO:0000313" key="9">
    <source>
        <dbReference type="Proteomes" id="UP000663067"/>
    </source>
</evidence>
<dbReference type="SUPFAM" id="SSF56349">
    <property type="entry name" value="DNA breaking-rejoining enzymes"/>
    <property type="match status" value="1"/>
</dbReference>
<dbReference type="Gene3D" id="1.10.443.10">
    <property type="entry name" value="Intergrase catalytic core"/>
    <property type="match status" value="1"/>
</dbReference>